<dbReference type="Pfam" id="PF00392">
    <property type="entry name" value="GntR"/>
    <property type="match status" value="1"/>
</dbReference>
<dbReference type="SMART" id="SM00345">
    <property type="entry name" value="HTH_GNTR"/>
    <property type="match status" value="1"/>
</dbReference>
<dbReference type="InterPro" id="IPR011711">
    <property type="entry name" value="GntR_C"/>
</dbReference>
<dbReference type="GO" id="GO:0003700">
    <property type="term" value="F:DNA-binding transcription factor activity"/>
    <property type="evidence" value="ECO:0007669"/>
    <property type="project" value="InterPro"/>
</dbReference>
<keyword evidence="7" id="KW-1185">Reference proteome</keyword>
<evidence type="ECO:0000256" key="1">
    <source>
        <dbReference type="ARBA" id="ARBA00023015"/>
    </source>
</evidence>
<dbReference type="AlphaFoldDB" id="A0A157ZIJ8"/>
<comment type="caution">
    <text evidence="6">The sequence shown here is derived from an EMBL/GenBank/DDBJ whole genome shotgun (WGS) entry which is preliminary data.</text>
</comment>
<proteinExistence type="predicted"/>
<evidence type="ECO:0000313" key="6">
    <source>
        <dbReference type="EMBL" id="SAK45325.1"/>
    </source>
</evidence>
<dbReference type="PANTHER" id="PTHR43537:SF39">
    <property type="entry name" value="HTH-TYPE TRANSCRIPTIONAL REGULATOR MCBR"/>
    <property type="match status" value="1"/>
</dbReference>
<dbReference type="InterPro" id="IPR036390">
    <property type="entry name" value="WH_DNA-bd_sf"/>
</dbReference>
<dbReference type="InterPro" id="IPR008920">
    <property type="entry name" value="TF_FadR/GntR_C"/>
</dbReference>
<protein>
    <submittedName>
        <fullName evidence="6">GntR family transcriptional regulator</fullName>
    </submittedName>
</protein>
<keyword evidence="2" id="KW-0238">DNA-binding</keyword>
<dbReference type="GO" id="GO:0003677">
    <property type="term" value="F:DNA binding"/>
    <property type="evidence" value="ECO:0007669"/>
    <property type="project" value="UniProtKB-KW"/>
</dbReference>
<dbReference type="Gene3D" id="1.10.10.10">
    <property type="entry name" value="Winged helix-like DNA-binding domain superfamily/Winged helix DNA-binding domain"/>
    <property type="match status" value="1"/>
</dbReference>
<evidence type="ECO:0000256" key="4">
    <source>
        <dbReference type="SAM" id="Coils"/>
    </source>
</evidence>
<dbReference type="Pfam" id="PF07729">
    <property type="entry name" value="FCD"/>
    <property type="match status" value="1"/>
</dbReference>
<dbReference type="InterPro" id="IPR000524">
    <property type="entry name" value="Tscrpt_reg_HTH_GntR"/>
</dbReference>
<dbReference type="PANTHER" id="PTHR43537">
    <property type="entry name" value="TRANSCRIPTIONAL REGULATOR, GNTR FAMILY"/>
    <property type="match status" value="1"/>
</dbReference>
<evidence type="ECO:0000256" key="2">
    <source>
        <dbReference type="ARBA" id="ARBA00023125"/>
    </source>
</evidence>
<organism evidence="6 7">
    <name type="scientific">Caballeronia ptereochthonis</name>
    <dbReference type="NCBI Taxonomy" id="1777144"/>
    <lineage>
        <taxon>Bacteria</taxon>
        <taxon>Pseudomonadati</taxon>
        <taxon>Pseudomonadota</taxon>
        <taxon>Betaproteobacteria</taxon>
        <taxon>Burkholderiales</taxon>
        <taxon>Burkholderiaceae</taxon>
        <taxon>Caballeronia</taxon>
    </lineage>
</organism>
<evidence type="ECO:0000256" key="3">
    <source>
        <dbReference type="ARBA" id="ARBA00023163"/>
    </source>
</evidence>
<feature type="domain" description="HTH gntR-type" evidence="5">
    <location>
        <begin position="19"/>
        <end position="86"/>
    </location>
</feature>
<dbReference type="SUPFAM" id="SSF48008">
    <property type="entry name" value="GntR ligand-binding domain-like"/>
    <property type="match status" value="1"/>
</dbReference>
<keyword evidence="3" id="KW-0804">Transcription</keyword>
<reference evidence="6" key="1">
    <citation type="submission" date="2016-01" db="EMBL/GenBank/DDBJ databases">
        <authorList>
            <person name="Peeters C."/>
        </authorList>
    </citation>
    <scope>NUCLEOTIDE SEQUENCE [LARGE SCALE GENOMIC DNA]</scope>
    <source>
        <strain evidence="6">LMG 29326</strain>
    </source>
</reference>
<dbReference type="Proteomes" id="UP000054978">
    <property type="component" value="Unassembled WGS sequence"/>
</dbReference>
<feature type="coiled-coil region" evidence="4">
    <location>
        <begin position="212"/>
        <end position="239"/>
    </location>
</feature>
<dbReference type="RefSeq" id="WP_279629071.1">
    <property type="nucleotide sequence ID" value="NZ_FCOB02000002.1"/>
</dbReference>
<dbReference type="PROSITE" id="PS50949">
    <property type="entry name" value="HTH_GNTR"/>
    <property type="match status" value="1"/>
</dbReference>
<evidence type="ECO:0000259" key="5">
    <source>
        <dbReference type="PROSITE" id="PS50949"/>
    </source>
</evidence>
<keyword evidence="1" id="KW-0805">Transcription regulation</keyword>
<gene>
    <name evidence="6" type="ORF">AWB83_00624</name>
</gene>
<dbReference type="STRING" id="1777144.AWB83_00624"/>
<dbReference type="Gene3D" id="1.20.120.530">
    <property type="entry name" value="GntR ligand-binding domain-like"/>
    <property type="match status" value="1"/>
</dbReference>
<sequence>MAPRSASQPIPQLEVIATETMATKVYQQLREAIMSGSFAAGQPLSLRGVAEAVGLSTMPVRGALTRLRAEGALVDGPSRGLMVPPMTLELLEELRDVRIALEGCVAERAAARMTNDDVAAVQRIFDEMDAHVEADDARAYLRCNFAFHTSIYRHGASEMTLATIQNMWMRIGPFLNMVAPDVAHMRVSMEAHRQIIDALWKHDGAAAREGIARDIRDAARDLEMRLQTQQAENTQTRRQAQS</sequence>
<name>A0A157ZIJ8_9BURK</name>
<keyword evidence="4" id="KW-0175">Coiled coil</keyword>
<dbReference type="SMART" id="SM00895">
    <property type="entry name" value="FCD"/>
    <property type="match status" value="1"/>
</dbReference>
<dbReference type="InterPro" id="IPR036388">
    <property type="entry name" value="WH-like_DNA-bd_sf"/>
</dbReference>
<dbReference type="SUPFAM" id="SSF46785">
    <property type="entry name" value="Winged helix' DNA-binding domain"/>
    <property type="match status" value="1"/>
</dbReference>
<dbReference type="EMBL" id="FCOB02000002">
    <property type="protein sequence ID" value="SAK45325.1"/>
    <property type="molecule type" value="Genomic_DNA"/>
</dbReference>
<evidence type="ECO:0000313" key="7">
    <source>
        <dbReference type="Proteomes" id="UP000054978"/>
    </source>
</evidence>
<accession>A0A157ZIJ8</accession>